<keyword evidence="9" id="KW-1185">Reference proteome</keyword>
<dbReference type="InterPro" id="IPR036866">
    <property type="entry name" value="RibonucZ/Hydroxyglut_hydro"/>
</dbReference>
<keyword evidence="3" id="KW-0479">Metal-binding</keyword>
<dbReference type="SMART" id="SM00849">
    <property type="entry name" value="Lactamase_B"/>
    <property type="match status" value="1"/>
</dbReference>
<evidence type="ECO:0000313" key="8">
    <source>
        <dbReference type="EMBL" id="ETW92778.1"/>
    </source>
</evidence>
<comment type="similarity">
    <text evidence="2">Belongs to the metallo-beta-lactamase superfamily.</text>
</comment>
<dbReference type="Gene3D" id="3.60.15.10">
    <property type="entry name" value="Ribonuclease Z/Hydroxyacylglutathione hydrolase-like"/>
    <property type="match status" value="1"/>
</dbReference>
<proteinExistence type="inferred from homology"/>
<dbReference type="Pfam" id="PF00753">
    <property type="entry name" value="Lactamase_B"/>
    <property type="match status" value="1"/>
</dbReference>
<evidence type="ECO:0000259" key="7">
    <source>
        <dbReference type="SMART" id="SM00849"/>
    </source>
</evidence>
<comment type="caution">
    <text evidence="8">The sequence shown here is derived from an EMBL/GenBank/DDBJ whole genome shotgun (WGS) entry which is preliminary data.</text>
</comment>
<feature type="chain" id="PRO_5004845681" description="Metallo-beta-lactamase domain-containing protein" evidence="6">
    <location>
        <begin position="25"/>
        <end position="296"/>
    </location>
</feature>
<dbReference type="Proteomes" id="UP000019141">
    <property type="component" value="Unassembled WGS sequence"/>
</dbReference>
<feature type="signal peptide" evidence="6">
    <location>
        <begin position="1"/>
        <end position="24"/>
    </location>
</feature>
<accession>W4L3X5</accession>
<feature type="domain" description="Metallo-beta-lactamase" evidence="7">
    <location>
        <begin position="56"/>
        <end position="268"/>
    </location>
</feature>
<evidence type="ECO:0000256" key="3">
    <source>
        <dbReference type="ARBA" id="ARBA00022723"/>
    </source>
</evidence>
<dbReference type="PANTHER" id="PTHR42978:SF2">
    <property type="entry name" value="102 KBASES UNSTABLE REGION: FROM 1 TO 119443"/>
    <property type="match status" value="1"/>
</dbReference>
<sequence length="296" mass="33427">MRKLRLFTVLLTALLLVCVSTASAQRLYWTASGLFGPFNIQGLIPTYPESRDIKIPINMWILDHPKGLVLFDTGNNVAISDGQCKKHWAAGMCDFIKPSQTRADVIDKQLEKVGYTIDDVKIVITSHSHLDHIGNIEMFPKAIHVMQKKELYQAWWPEKFQRGGAHVMADYDDARDFNYLELDGDYDLFGDGSVVILSTPGHTLGHQSVKVQLPETGTVILSQDAIWMEENLEGYPAGLNYSILDYTNSVNRLKMMADIENAKLWLGHSHKQYDAMGEKWHGCNSHIDVRLCPDGH</sequence>
<evidence type="ECO:0000256" key="2">
    <source>
        <dbReference type="ARBA" id="ARBA00007749"/>
    </source>
</evidence>
<dbReference type="SUPFAM" id="SSF56281">
    <property type="entry name" value="Metallo-hydrolase/oxidoreductase"/>
    <property type="match status" value="1"/>
</dbReference>
<dbReference type="InterPro" id="IPR001279">
    <property type="entry name" value="Metallo-B-lactamas"/>
</dbReference>
<evidence type="ECO:0000256" key="1">
    <source>
        <dbReference type="ARBA" id="ARBA00001947"/>
    </source>
</evidence>
<evidence type="ECO:0000256" key="5">
    <source>
        <dbReference type="ARBA" id="ARBA00022833"/>
    </source>
</evidence>
<evidence type="ECO:0000256" key="6">
    <source>
        <dbReference type="SAM" id="SignalP"/>
    </source>
</evidence>
<name>W4L3X5_ENTF1</name>
<comment type="cofactor">
    <cofactor evidence="1">
        <name>Zn(2+)</name>
        <dbReference type="ChEBI" id="CHEBI:29105"/>
    </cofactor>
</comment>
<reference evidence="8 9" key="1">
    <citation type="journal article" date="2014" name="Nature">
        <title>An environmental bacterial taxon with a large and distinct metabolic repertoire.</title>
        <authorList>
            <person name="Wilson M.C."/>
            <person name="Mori T."/>
            <person name="Ruckert C."/>
            <person name="Uria A.R."/>
            <person name="Helf M.J."/>
            <person name="Takada K."/>
            <person name="Gernert C."/>
            <person name="Steffens U.A."/>
            <person name="Heycke N."/>
            <person name="Schmitt S."/>
            <person name="Rinke C."/>
            <person name="Helfrich E.J."/>
            <person name="Brachmann A.O."/>
            <person name="Gurgui C."/>
            <person name="Wakimoto T."/>
            <person name="Kracht M."/>
            <person name="Crusemann M."/>
            <person name="Hentschel U."/>
            <person name="Abe I."/>
            <person name="Matsunaga S."/>
            <person name="Kalinowski J."/>
            <person name="Takeyama H."/>
            <person name="Piel J."/>
        </authorList>
    </citation>
    <scope>NUCLEOTIDE SEQUENCE [LARGE SCALE GENOMIC DNA]</scope>
    <source>
        <strain evidence="9">TSY1</strain>
    </source>
</reference>
<keyword evidence="6" id="KW-0732">Signal</keyword>
<dbReference type="AlphaFoldDB" id="W4L3X5"/>
<dbReference type="HOGENOM" id="CLU_030571_3_2_7"/>
<organism evidence="8 9">
    <name type="scientific">Entotheonella factor</name>
    <dbReference type="NCBI Taxonomy" id="1429438"/>
    <lineage>
        <taxon>Bacteria</taxon>
        <taxon>Pseudomonadati</taxon>
        <taxon>Nitrospinota/Tectimicrobiota group</taxon>
        <taxon>Candidatus Tectimicrobiota</taxon>
        <taxon>Candidatus Entotheonellia</taxon>
        <taxon>Candidatus Entotheonellales</taxon>
        <taxon>Candidatus Entotheonellaceae</taxon>
        <taxon>Candidatus Entotheonella</taxon>
    </lineage>
</organism>
<evidence type="ECO:0000256" key="4">
    <source>
        <dbReference type="ARBA" id="ARBA00022801"/>
    </source>
</evidence>
<keyword evidence="5" id="KW-0862">Zinc</keyword>
<dbReference type="CDD" id="cd07729">
    <property type="entry name" value="AHL_lactonase_MBL-fold"/>
    <property type="match status" value="1"/>
</dbReference>
<protein>
    <recommendedName>
        <fullName evidence="7">Metallo-beta-lactamase domain-containing protein</fullName>
    </recommendedName>
</protein>
<keyword evidence="4" id="KW-0378">Hydrolase</keyword>
<dbReference type="GO" id="GO:0046872">
    <property type="term" value="F:metal ion binding"/>
    <property type="evidence" value="ECO:0007669"/>
    <property type="project" value="UniProtKB-KW"/>
</dbReference>
<dbReference type="GO" id="GO:0016787">
    <property type="term" value="F:hydrolase activity"/>
    <property type="evidence" value="ECO:0007669"/>
    <property type="project" value="UniProtKB-KW"/>
</dbReference>
<dbReference type="PANTHER" id="PTHR42978">
    <property type="entry name" value="QUORUM-QUENCHING LACTONASE YTNP-RELATED-RELATED"/>
    <property type="match status" value="1"/>
</dbReference>
<dbReference type="EMBL" id="AZHW01001378">
    <property type="protein sequence ID" value="ETW92778.1"/>
    <property type="molecule type" value="Genomic_DNA"/>
</dbReference>
<dbReference type="InterPro" id="IPR051013">
    <property type="entry name" value="MBL_superfamily_lactonases"/>
</dbReference>
<gene>
    <name evidence="8" type="ORF">ETSY1_42165</name>
</gene>
<evidence type="ECO:0000313" key="9">
    <source>
        <dbReference type="Proteomes" id="UP000019141"/>
    </source>
</evidence>